<proteinExistence type="inferred from homology"/>
<dbReference type="PANTHER" id="PTHR46696:SF1">
    <property type="entry name" value="CYTOCHROME P450 YJIB-RELATED"/>
    <property type="match status" value="1"/>
</dbReference>
<organism evidence="3 4">
    <name type="scientific">Amycolatopsis bullii</name>
    <dbReference type="NCBI Taxonomy" id="941987"/>
    <lineage>
        <taxon>Bacteria</taxon>
        <taxon>Bacillati</taxon>
        <taxon>Actinomycetota</taxon>
        <taxon>Actinomycetes</taxon>
        <taxon>Pseudonocardiales</taxon>
        <taxon>Pseudonocardiaceae</taxon>
        <taxon>Amycolatopsis</taxon>
    </lineage>
</organism>
<evidence type="ECO:0008006" key="5">
    <source>
        <dbReference type="Google" id="ProtNLM"/>
    </source>
</evidence>
<dbReference type="PRINTS" id="PR00359">
    <property type="entry name" value="BP450"/>
</dbReference>
<dbReference type="EMBL" id="BNAW01000022">
    <property type="protein sequence ID" value="GHG23521.1"/>
    <property type="molecule type" value="Genomic_DNA"/>
</dbReference>
<feature type="region of interest" description="Disordered" evidence="2">
    <location>
        <begin position="133"/>
        <end position="155"/>
    </location>
</feature>
<name>A0ABQ3KK57_9PSEU</name>
<gene>
    <name evidence="3" type="ORF">GCM10017567_48230</name>
</gene>
<evidence type="ECO:0000313" key="3">
    <source>
        <dbReference type="EMBL" id="GHG23521.1"/>
    </source>
</evidence>
<evidence type="ECO:0000256" key="2">
    <source>
        <dbReference type="SAM" id="MobiDB-lite"/>
    </source>
</evidence>
<dbReference type="RefSeq" id="WP_229902889.1">
    <property type="nucleotide sequence ID" value="NZ_BNAW01000022.1"/>
</dbReference>
<dbReference type="InterPro" id="IPR036396">
    <property type="entry name" value="Cyt_P450_sf"/>
</dbReference>
<dbReference type="PANTHER" id="PTHR46696">
    <property type="entry name" value="P450, PUTATIVE (EUROFUNG)-RELATED"/>
    <property type="match status" value="1"/>
</dbReference>
<evidence type="ECO:0000313" key="4">
    <source>
        <dbReference type="Proteomes" id="UP000649955"/>
    </source>
</evidence>
<dbReference type="Gene3D" id="1.10.630.10">
    <property type="entry name" value="Cytochrome P450"/>
    <property type="match status" value="1"/>
</dbReference>
<reference evidence="4" key="1">
    <citation type="journal article" date="2019" name="Int. J. Syst. Evol. Microbiol.">
        <title>The Global Catalogue of Microorganisms (GCM) 10K type strain sequencing project: providing services to taxonomists for standard genome sequencing and annotation.</title>
        <authorList>
            <consortium name="The Broad Institute Genomics Platform"/>
            <consortium name="The Broad Institute Genome Sequencing Center for Infectious Disease"/>
            <person name="Wu L."/>
            <person name="Ma J."/>
        </authorList>
    </citation>
    <scope>NUCLEOTIDE SEQUENCE [LARGE SCALE GENOMIC DNA]</scope>
    <source>
        <strain evidence="4">CGMCC 4.7680</strain>
    </source>
</reference>
<dbReference type="SUPFAM" id="SSF48264">
    <property type="entry name" value="Cytochrome P450"/>
    <property type="match status" value="1"/>
</dbReference>
<comment type="similarity">
    <text evidence="1">Belongs to the cytochrome P450 family.</text>
</comment>
<evidence type="ECO:0000256" key="1">
    <source>
        <dbReference type="ARBA" id="ARBA00010617"/>
    </source>
</evidence>
<dbReference type="InterPro" id="IPR002397">
    <property type="entry name" value="Cyt_P450_B"/>
</dbReference>
<dbReference type="Proteomes" id="UP000649955">
    <property type="component" value="Unassembled WGS sequence"/>
</dbReference>
<sequence length="192" mass="21398">MAALGMGLPLDHRPSLVTNMINTDPPEHTRLRRACAGAFGPRRMQNLRERAQRVTDELRDAVEARGHGDLVTDLAYPLPIAIICDLLGVPESYREDVHEWSLVIDSAAPRGRPRVQSIGEVRQAARESVLRRHLSTSRRGCGQPPRSARIHPASSREIAAVDRVATARRRRSRPGLRPSPITRGLFHLPIEL</sequence>
<comment type="caution">
    <text evidence="3">The sequence shown here is derived from an EMBL/GenBank/DDBJ whole genome shotgun (WGS) entry which is preliminary data.</text>
</comment>
<protein>
    <recommendedName>
        <fullName evidence="5">Cytochrome P450</fullName>
    </recommendedName>
</protein>
<accession>A0ABQ3KK57</accession>
<keyword evidence="4" id="KW-1185">Reference proteome</keyword>